<name>A0ABX1M1X1_9CYAN</name>
<proteinExistence type="predicted"/>
<evidence type="ECO:0000259" key="4">
    <source>
        <dbReference type="Pfam" id="PF14226"/>
    </source>
</evidence>
<evidence type="ECO:0000313" key="6">
    <source>
        <dbReference type="Proteomes" id="UP000738376"/>
    </source>
</evidence>
<dbReference type="InterPro" id="IPR027443">
    <property type="entry name" value="IPNS-like_sf"/>
</dbReference>
<protein>
    <recommendedName>
        <fullName evidence="4">Non-haem dioxygenase N-terminal domain-containing protein</fullName>
    </recommendedName>
</protein>
<accession>A0ABX1M1X1</accession>
<dbReference type="PANTHER" id="PTHR10209">
    <property type="entry name" value="OXIDOREDUCTASE, 2OG-FE II OXYGENASE FAMILY PROTEIN"/>
    <property type="match status" value="1"/>
</dbReference>
<keyword evidence="2" id="KW-0560">Oxidoreductase</keyword>
<dbReference type="Pfam" id="PF14226">
    <property type="entry name" value="DIOX_N"/>
    <property type="match status" value="1"/>
</dbReference>
<dbReference type="RefSeq" id="WP_169365984.1">
    <property type="nucleotide sequence ID" value="NZ_JAAVJL010000005.1"/>
</dbReference>
<evidence type="ECO:0000313" key="5">
    <source>
        <dbReference type="EMBL" id="NMF61034.1"/>
    </source>
</evidence>
<dbReference type="PANTHER" id="PTHR10209:SF881">
    <property type="entry name" value="FI07970P-RELATED"/>
    <property type="match status" value="1"/>
</dbReference>
<organism evidence="5 6">
    <name type="scientific">Pseudanabaena yagii GIHE-NHR1</name>
    <dbReference type="NCBI Taxonomy" id="2722753"/>
    <lineage>
        <taxon>Bacteria</taxon>
        <taxon>Bacillati</taxon>
        <taxon>Cyanobacteriota</taxon>
        <taxon>Cyanophyceae</taxon>
        <taxon>Pseudanabaenales</taxon>
        <taxon>Pseudanabaenaceae</taxon>
        <taxon>Pseudanabaena</taxon>
        <taxon>Pseudanabaena yagii</taxon>
    </lineage>
</organism>
<gene>
    <name evidence="5" type="ORF">HC246_24145</name>
</gene>
<keyword evidence="1" id="KW-0479">Metal-binding</keyword>
<evidence type="ECO:0000256" key="1">
    <source>
        <dbReference type="ARBA" id="ARBA00022723"/>
    </source>
</evidence>
<keyword evidence="3" id="KW-0408">Iron</keyword>
<comment type="caution">
    <text evidence="5">The sequence shown here is derived from an EMBL/GenBank/DDBJ whole genome shotgun (WGS) entry which is preliminary data.</text>
</comment>
<dbReference type="SUPFAM" id="SSF51197">
    <property type="entry name" value="Clavaminate synthase-like"/>
    <property type="match status" value="1"/>
</dbReference>
<reference evidence="5 6" key="1">
    <citation type="submission" date="2020-03" db="EMBL/GenBank/DDBJ databases">
        <title>Draft Genome Sequence of 2-Methylisoborneol Producing Pseudanabaena yagii Strain GIHE-NHR1 Isolated from North Han River in South Korea.</title>
        <authorList>
            <person name="Jeong J."/>
        </authorList>
    </citation>
    <scope>NUCLEOTIDE SEQUENCE [LARGE SCALE GENOMIC DNA]</scope>
    <source>
        <strain evidence="5 6">GIHE-NHR1</strain>
    </source>
</reference>
<evidence type="ECO:0000256" key="2">
    <source>
        <dbReference type="ARBA" id="ARBA00023002"/>
    </source>
</evidence>
<evidence type="ECO:0000256" key="3">
    <source>
        <dbReference type="ARBA" id="ARBA00023004"/>
    </source>
</evidence>
<keyword evidence="6" id="KW-1185">Reference proteome</keyword>
<dbReference type="EMBL" id="JAAVJL010000005">
    <property type="protein sequence ID" value="NMF61034.1"/>
    <property type="molecule type" value="Genomic_DNA"/>
</dbReference>
<feature type="domain" description="Non-haem dioxygenase N-terminal" evidence="4">
    <location>
        <begin position="12"/>
        <end position="91"/>
    </location>
</feature>
<dbReference type="InterPro" id="IPR026992">
    <property type="entry name" value="DIOX_N"/>
</dbReference>
<dbReference type="Proteomes" id="UP000738376">
    <property type="component" value="Unassembled WGS sequence"/>
</dbReference>
<dbReference type="Gene3D" id="2.60.120.330">
    <property type="entry name" value="B-lactam Antibiotic, Isopenicillin N Synthase, Chain"/>
    <property type="match status" value="1"/>
</dbReference>
<sequence>MSTLSTVDISQIPLIDISPLLSGKNSEEIAKQIRAACINTGFFYIIGHGIDEGLQKRLEQLSRQFFAQDIETKLRIKMSLGGRAWRGYFPLEFRLKKVKKAE</sequence>